<comment type="similarity">
    <text evidence="6">Belongs to the ABC-4 integral membrane protein family.</text>
</comment>
<feature type="transmembrane region" description="Helical" evidence="7">
    <location>
        <begin position="369"/>
        <end position="388"/>
    </location>
</feature>
<evidence type="ECO:0000313" key="10">
    <source>
        <dbReference type="EMBL" id="ETI86094.1"/>
    </source>
</evidence>
<feature type="domain" description="ABC3 transporter permease C-terminal" evidence="8">
    <location>
        <begin position="285"/>
        <end position="398"/>
    </location>
</feature>
<dbReference type="InterPro" id="IPR050250">
    <property type="entry name" value="Macrolide_Exporter_MacB"/>
</dbReference>
<dbReference type="Pfam" id="PF12704">
    <property type="entry name" value="MacB_PCD"/>
    <property type="match status" value="1"/>
</dbReference>
<dbReference type="PANTHER" id="PTHR30572:SF4">
    <property type="entry name" value="ABC TRANSPORTER PERMEASE YTRF"/>
    <property type="match status" value="1"/>
</dbReference>
<keyword evidence="3 7" id="KW-0812">Transmembrane</keyword>
<reference evidence="10 11" key="1">
    <citation type="submission" date="2013-12" db="EMBL/GenBank/DDBJ databases">
        <title>A Varibaculum cambriense genome reconstructed from a premature infant gut community with otherwise low bacterial novelty that shifts toward anaerobic metabolism during the third week of life.</title>
        <authorList>
            <person name="Brown C.T."/>
            <person name="Sharon I."/>
            <person name="Thomas B.C."/>
            <person name="Castelle C.J."/>
            <person name="Morowitz M.J."/>
            <person name="Banfield J.F."/>
        </authorList>
    </citation>
    <scope>NUCLEOTIDE SEQUENCE [LARGE SCALE GENOMIC DNA]</scope>
    <source>
        <strain evidence="11">DORA_17_25</strain>
    </source>
</reference>
<evidence type="ECO:0000259" key="9">
    <source>
        <dbReference type="Pfam" id="PF12704"/>
    </source>
</evidence>
<dbReference type="PATRIC" id="fig|1403945.3.peg.943"/>
<dbReference type="Proteomes" id="UP000018840">
    <property type="component" value="Unassembled WGS sequence"/>
</dbReference>
<keyword evidence="4 7" id="KW-1133">Transmembrane helix</keyword>
<feature type="domain" description="MacB-like periplasmic core" evidence="9">
    <location>
        <begin position="23"/>
        <end position="244"/>
    </location>
</feature>
<dbReference type="InterPro" id="IPR025857">
    <property type="entry name" value="MacB_PCD"/>
</dbReference>
<evidence type="ECO:0000256" key="2">
    <source>
        <dbReference type="ARBA" id="ARBA00022475"/>
    </source>
</evidence>
<keyword evidence="10" id="KW-0547">Nucleotide-binding</keyword>
<gene>
    <name evidence="10" type="ORF">Q612_NSC00329G0016</name>
</gene>
<evidence type="ECO:0000313" key="11">
    <source>
        <dbReference type="Proteomes" id="UP000018840"/>
    </source>
</evidence>
<dbReference type="PANTHER" id="PTHR30572">
    <property type="entry name" value="MEMBRANE COMPONENT OF TRANSPORTER-RELATED"/>
    <property type="match status" value="1"/>
</dbReference>
<feature type="transmembrane region" description="Helical" evidence="7">
    <location>
        <begin position="327"/>
        <end position="357"/>
    </location>
</feature>
<keyword evidence="5 7" id="KW-0472">Membrane</keyword>
<organism evidence="10 11">
    <name type="scientific">Negativicoccus succinicivorans DORA_17_25</name>
    <dbReference type="NCBI Taxonomy" id="1403945"/>
    <lineage>
        <taxon>Bacteria</taxon>
        <taxon>Bacillati</taxon>
        <taxon>Bacillota</taxon>
        <taxon>Negativicutes</taxon>
        <taxon>Veillonellales</taxon>
        <taxon>Veillonellaceae</taxon>
        <taxon>Negativicoccus</taxon>
    </lineage>
</organism>
<evidence type="ECO:0000256" key="6">
    <source>
        <dbReference type="ARBA" id="ARBA00038076"/>
    </source>
</evidence>
<dbReference type="EMBL" id="AZMC01000329">
    <property type="protein sequence ID" value="ETI86094.1"/>
    <property type="molecule type" value="Genomic_DNA"/>
</dbReference>
<evidence type="ECO:0000256" key="5">
    <source>
        <dbReference type="ARBA" id="ARBA00023136"/>
    </source>
</evidence>
<dbReference type="GO" id="GO:0022857">
    <property type="term" value="F:transmembrane transporter activity"/>
    <property type="evidence" value="ECO:0007669"/>
    <property type="project" value="TreeGrafter"/>
</dbReference>
<dbReference type="InterPro" id="IPR003838">
    <property type="entry name" value="ABC3_permease_C"/>
</dbReference>
<keyword evidence="2" id="KW-1003">Cell membrane</keyword>
<dbReference type="AlphaFoldDB" id="W1U0D3"/>
<evidence type="ECO:0000256" key="1">
    <source>
        <dbReference type="ARBA" id="ARBA00004651"/>
    </source>
</evidence>
<dbReference type="GO" id="GO:0005524">
    <property type="term" value="F:ATP binding"/>
    <property type="evidence" value="ECO:0007669"/>
    <property type="project" value="UniProtKB-KW"/>
</dbReference>
<comment type="subcellular location">
    <subcellularLocation>
        <location evidence="1">Cell membrane</location>
        <topology evidence="1">Multi-pass membrane protein</topology>
    </subcellularLocation>
</comment>
<comment type="caution">
    <text evidence="10">The sequence shown here is derived from an EMBL/GenBank/DDBJ whole genome shotgun (WGS) entry which is preliminary data.</text>
</comment>
<accession>W1U0D3</accession>
<evidence type="ECO:0000259" key="8">
    <source>
        <dbReference type="Pfam" id="PF02687"/>
    </source>
</evidence>
<feature type="transmembrane region" description="Helical" evidence="7">
    <location>
        <begin position="281"/>
        <end position="306"/>
    </location>
</feature>
<feature type="transmembrane region" description="Helical" evidence="7">
    <location>
        <begin position="21"/>
        <end position="44"/>
    </location>
</feature>
<evidence type="ECO:0000256" key="7">
    <source>
        <dbReference type="SAM" id="Phobius"/>
    </source>
</evidence>
<protein>
    <submittedName>
        <fullName evidence="10">Macrolide export ATP-binding/permease protein MacB</fullName>
    </submittedName>
</protein>
<keyword evidence="10" id="KW-0067">ATP-binding</keyword>
<evidence type="ECO:0000256" key="4">
    <source>
        <dbReference type="ARBA" id="ARBA00022989"/>
    </source>
</evidence>
<sequence>MRSMFWENLQIAWQALISNKMRSILTMLGIIIGVASVIALVSIGQGVQKDTEDRFSQLGSNLLIVIPGAPRTPGLRPVAGSLETLHYNDYVSITSLPNVKDASPMVQGSYVVVAGNKNWTTKVIGVTASYRNVRDAEIEEGRYWTEKEYKSRARVVLLGKTVAENLFGDANPIGSKIRVKNDPYVVIGTLAEKGASGGNDADNCILAPFSTVQERLLGITYVQTISVASASADAMSQVEADITNLLRIRHKILPNREDDFTVENMADVLETVQQTMQTLTLFLGAIAAISLLVGGIGIMNIMLVSVTERTREIGIRKALGATYRMIITQFLIESITISLVGGTIGVIVGILGAHAMASLVNVSAAISPWPILGSFAFSVAIGLLFGLYPARKAARLNPIDALHYE</sequence>
<name>W1U0D3_9FIRM</name>
<evidence type="ECO:0000256" key="3">
    <source>
        <dbReference type="ARBA" id="ARBA00022692"/>
    </source>
</evidence>
<dbReference type="GO" id="GO:0005886">
    <property type="term" value="C:plasma membrane"/>
    <property type="evidence" value="ECO:0007669"/>
    <property type="project" value="UniProtKB-SubCell"/>
</dbReference>
<proteinExistence type="inferred from homology"/>
<dbReference type="Pfam" id="PF02687">
    <property type="entry name" value="FtsX"/>
    <property type="match status" value="1"/>
</dbReference>